<accession>A0A238XUA8</accession>
<gene>
    <name evidence="3" type="ORF">SAMN06264365_10410</name>
</gene>
<dbReference type="RefSeq" id="WP_089293223.1">
    <property type="nucleotide sequence ID" value="NZ_BOMU01000056.1"/>
</dbReference>
<evidence type="ECO:0000313" key="4">
    <source>
        <dbReference type="Proteomes" id="UP000198415"/>
    </source>
</evidence>
<dbReference type="PROSITE" id="PS50025">
    <property type="entry name" value="LAM_G_DOMAIN"/>
    <property type="match status" value="1"/>
</dbReference>
<evidence type="ECO:0000313" key="3">
    <source>
        <dbReference type="EMBL" id="SNR62292.1"/>
    </source>
</evidence>
<name>A0A238XUA8_9ACTN</name>
<feature type="signal peptide" evidence="1">
    <location>
        <begin position="1"/>
        <end position="23"/>
    </location>
</feature>
<feature type="domain" description="Laminin G" evidence="2">
    <location>
        <begin position="94"/>
        <end position="245"/>
    </location>
</feature>
<feature type="chain" id="PRO_5012963821" evidence="1">
    <location>
        <begin position="24"/>
        <end position="245"/>
    </location>
</feature>
<dbReference type="Proteomes" id="UP000198415">
    <property type="component" value="Unassembled WGS sequence"/>
</dbReference>
<dbReference type="Pfam" id="PF13385">
    <property type="entry name" value="Laminin_G_3"/>
    <property type="match status" value="1"/>
</dbReference>
<keyword evidence="3" id="KW-0430">Lectin</keyword>
<organism evidence="3 4">
    <name type="scientific">Actinoplanes regularis</name>
    <dbReference type="NCBI Taxonomy" id="52697"/>
    <lineage>
        <taxon>Bacteria</taxon>
        <taxon>Bacillati</taxon>
        <taxon>Actinomycetota</taxon>
        <taxon>Actinomycetes</taxon>
        <taxon>Micromonosporales</taxon>
        <taxon>Micromonosporaceae</taxon>
        <taxon>Actinoplanes</taxon>
    </lineage>
</organism>
<dbReference type="InterPro" id="IPR013320">
    <property type="entry name" value="ConA-like_dom_sf"/>
</dbReference>
<dbReference type="AlphaFoldDB" id="A0A238XUA8"/>
<dbReference type="OrthoDB" id="5506986at2"/>
<dbReference type="CDD" id="cd00110">
    <property type="entry name" value="LamG"/>
    <property type="match status" value="1"/>
</dbReference>
<reference evidence="3 4" key="1">
    <citation type="submission" date="2017-06" db="EMBL/GenBank/DDBJ databases">
        <authorList>
            <person name="Kim H.J."/>
            <person name="Triplett B.A."/>
        </authorList>
    </citation>
    <scope>NUCLEOTIDE SEQUENCE [LARGE SCALE GENOMIC DNA]</scope>
    <source>
        <strain evidence="3 4">DSM 43151</strain>
    </source>
</reference>
<sequence length="245" mass="25434">MRMFKLSALVLLTVPVLATPAVAAPVEEPAPSAPTLVARYNFDGGAVGNKISDLSGKGSHLTVRGEDNGTITINTEGAGRYAAFPAPCASDICARAILEAPNAPDLNPGVRPFRWAASVRLTAEQMKGKSNIMQKGLSGADSVWKLQLTGKTGRAQCVMTGKGATESFSATSARPVADGEWHKVVCERAGTNLSISVDGVPGTRATVPATLAVENAMPLRIGGPNFGASSDMFHGQLDDVYIQVG</sequence>
<dbReference type="GO" id="GO:0030246">
    <property type="term" value="F:carbohydrate binding"/>
    <property type="evidence" value="ECO:0007669"/>
    <property type="project" value="UniProtKB-KW"/>
</dbReference>
<protein>
    <submittedName>
        <fullName evidence="3">Concanavalin A-like lectin/glucanases superfamily protein</fullName>
    </submittedName>
</protein>
<dbReference type="InterPro" id="IPR001791">
    <property type="entry name" value="Laminin_G"/>
</dbReference>
<proteinExistence type="predicted"/>
<evidence type="ECO:0000256" key="1">
    <source>
        <dbReference type="SAM" id="SignalP"/>
    </source>
</evidence>
<dbReference type="EMBL" id="FZNR01000004">
    <property type="protein sequence ID" value="SNR62292.1"/>
    <property type="molecule type" value="Genomic_DNA"/>
</dbReference>
<keyword evidence="4" id="KW-1185">Reference proteome</keyword>
<dbReference type="SUPFAM" id="SSF49899">
    <property type="entry name" value="Concanavalin A-like lectins/glucanases"/>
    <property type="match status" value="1"/>
</dbReference>
<keyword evidence="1" id="KW-0732">Signal</keyword>
<evidence type="ECO:0000259" key="2">
    <source>
        <dbReference type="PROSITE" id="PS50025"/>
    </source>
</evidence>
<dbReference type="Gene3D" id="2.60.120.200">
    <property type="match status" value="1"/>
</dbReference>